<proteinExistence type="predicted"/>
<feature type="non-terminal residue" evidence="1">
    <location>
        <position position="1"/>
    </location>
</feature>
<dbReference type="EMBL" id="MDYQ01000632">
    <property type="protein sequence ID" value="PRP73313.1"/>
    <property type="molecule type" value="Genomic_DNA"/>
</dbReference>
<name>A0A2P6MNN4_9EUKA</name>
<gene>
    <name evidence="1" type="ORF">PROFUN_16796</name>
</gene>
<comment type="caution">
    <text evidence="1">The sequence shown here is derived from an EMBL/GenBank/DDBJ whole genome shotgun (WGS) entry which is preliminary data.</text>
</comment>
<reference evidence="1 2" key="1">
    <citation type="journal article" date="2018" name="Genome Biol. Evol.">
        <title>Multiple Roots of Fruiting Body Formation in Amoebozoa.</title>
        <authorList>
            <person name="Hillmann F."/>
            <person name="Forbes G."/>
            <person name="Novohradska S."/>
            <person name="Ferling I."/>
            <person name="Riege K."/>
            <person name="Groth M."/>
            <person name="Westermann M."/>
            <person name="Marz M."/>
            <person name="Spaller T."/>
            <person name="Winckler T."/>
            <person name="Schaap P."/>
            <person name="Glockner G."/>
        </authorList>
    </citation>
    <scope>NUCLEOTIDE SEQUENCE [LARGE SCALE GENOMIC DNA]</scope>
    <source>
        <strain evidence="1 2">Jena</strain>
    </source>
</reference>
<organism evidence="1 2">
    <name type="scientific">Planoprotostelium fungivorum</name>
    <dbReference type="NCBI Taxonomy" id="1890364"/>
    <lineage>
        <taxon>Eukaryota</taxon>
        <taxon>Amoebozoa</taxon>
        <taxon>Evosea</taxon>
        <taxon>Variosea</taxon>
        <taxon>Cavosteliida</taxon>
        <taxon>Cavosteliaceae</taxon>
        <taxon>Planoprotostelium</taxon>
    </lineage>
</organism>
<protein>
    <submittedName>
        <fullName evidence="1">Uncharacterized protein</fullName>
    </submittedName>
</protein>
<dbReference type="Proteomes" id="UP000241769">
    <property type="component" value="Unassembled WGS sequence"/>
</dbReference>
<accession>A0A2P6MNN4</accession>
<dbReference type="AlphaFoldDB" id="A0A2P6MNN4"/>
<dbReference type="InParanoid" id="A0A2P6MNN4"/>
<keyword evidence="2" id="KW-1185">Reference proteome</keyword>
<evidence type="ECO:0000313" key="2">
    <source>
        <dbReference type="Proteomes" id="UP000241769"/>
    </source>
</evidence>
<sequence>NAPEDHLFCIPSGCGLSSLSYTFRAYKSNRAQNLICDASAHSINETIYTRGKTNQDFIFTVKTVAACPLDQILIALRLQSPKNSIIYSEMRVSGSIVLFLFQLWTLAHSGCSPCETFHWAGNFTNSHTDKTYPLLFRITETLTEQSIRAMSGRDEQTAVTCADEQCSSMSSEPIDITVRGTLIDTAIGDSYRYSLMLLQETTNQDFIFTVKTVAACPVAPFV</sequence>
<evidence type="ECO:0000313" key="1">
    <source>
        <dbReference type="EMBL" id="PRP73313.1"/>
    </source>
</evidence>